<comment type="similarity">
    <text evidence="1">Belongs to the bactofilin family.</text>
</comment>
<evidence type="ECO:0000313" key="2">
    <source>
        <dbReference type="EMBL" id="AAY87217.1"/>
    </source>
</evidence>
<accession>Q4JMU6</accession>
<name>Q4JMU6_9BACT</name>
<dbReference type="AlphaFoldDB" id="Q4JMU6"/>
<dbReference type="EMBL" id="DQ068068">
    <property type="protein sequence ID" value="AAY87217.1"/>
    <property type="molecule type" value="Genomic_DNA"/>
</dbReference>
<dbReference type="Pfam" id="PF04519">
    <property type="entry name" value="Bactofilin"/>
    <property type="match status" value="1"/>
</dbReference>
<dbReference type="PANTHER" id="PTHR35024">
    <property type="entry name" value="HYPOTHETICAL CYTOSOLIC PROTEIN"/>
    <property type="match status" value="1"/>
</dbReference>
<organism evidence="2">
    <name type="scientific">uncultured bacterium BAC17H8</name>
    <dbReference type="NCBI Taxonomy" id="332980"/>
    <lineage>
        <taxon>Bacteria</taxon>
        <taxon>environmental samples</taxon>
    </lineage>
</organism>
<dbReference type="PANTHER" id="PTHR35024:SF4">
    <property type="entry name" value="POLYMER-FORMING CYTOSKELETAL PROTEIN"/>
    <property type="match status" value="1"/>
</dbReference>
<proteinExistence type="inferred from homology"/>
<evidence type="ECO:0000256" key="1">
    <source>
        <dbReference type="ARBA" id="ARBA00044755"/>
    </source>
</evidence>
<reference evidence="2" key="1">
    <citation type="journal article" date="2005" name="PLoS Biol.">
        <title>New insights into metabolic properties of marine bacteria encoding proteorhodopsins.</title>
        <authorList>
            <person name="Sabehi G."/>
            <person name="Loy A."/>
            <person name="Jung K.H."/>
            <person name="Partha R."/>
            <person name="Spudich J.L."/>
            <person name="Isaacson T."/>
            <person name="Hirschberg J."/>
            <person name="Wagner M."/>
            <person name="Beja O."/>
        </authorList>
    </citation>
    <scope>NUCLEOTIDE SEQUENCE</scope>
</reference>
<dbReference type="InterPro" id="IPR007607">
    <property type="entry name" value="BacA/B"/>
</dbReference>
<sequence length="104" mass="10630">MSTATTIIEGMVMEGKLDAGEAPVLIAGHFTGELNAVEVILDPTGVFNGQITASRVELAGNFNGKLVTEELTVGSTAVIDGDLKSNALVIELGAEVSGTIGRKS</sequence>
<protein>
    <recommendedName>
        <fullName evidence="3">Polymer-forming cytoskeletal protein</fullName>
    </recommendedName>
</protein>
<evidence type="ECO:0008006" key="3">
    <source>
        <dbReference type="Google" id="ProtNLM"/>
    </source>
</evidence>